<dbReference type="RefSeq" id="WP_303680133.1">
    <property type="nucleotide sequence ID" value="NZ_JAGZDY010000037.1"/>
</dbReference>
<dbReference type="Pfam" id="PF21983">
    <property type="entry name" value="NikA-like"/>
    <property type="match status" value="1"/>
</dbReference>
<name>A0A1Q6R3Q8_9FIRM</name>
<dbReference type="InterPro" id="IPR053842">
    <property type="entry name" value="NikA-like"/>
</dbReference>
<sequence length="104" mass="12335">MARKRSHEIKVRLNDDELKNFVARLEKYQLSRQYFLRTCAMGIPVVPPEYLQQIYAELHHQGVNINQIAKALNSKSDCSDEYVHQIKEAQKAWQQLNQLLRKRL</sequence>
<dbReference type="Proteomes" id="UP000186777">
    <property type="component" value="Unassembled WGS sequence"/>
</dbReference>
<reference evidence="1 2" key="1">
    <citation type="journal article" date="2016" name="Nat. Biotechnol.">
        <title>Measurement of bacterial replication rates in microbial communities.</title>
        <authorList>
            <person name="Brown C.T."/>
            <person name="Olm M.R."/>
            <person name="Thomas B.C."/>
            <person name="Banfield J.F."/>
        </authorList>
    </citation>
    <scope>NUCLEOTIDE SEQUENCE [LARGE SCALE GENOMIC DNA]</scope>
    <source>
        <strain evidence="1">46_33</strain>
    </source>
</reference>
<accession>A0A1Q6R3Q8</accession>
<evidence type="ECO:0000313" key="2">
    <source>
        <dbReference type="Proteomes" id="UP000186777"/>
    </source>
</evidence>
<dbReference type="AlphaFoldDB" id="A0A1Q6R3Q8"/>
<organism evidence="1 2">
    <name type="scientific">Phascolarctobacterium succinatutens</name>
    <dbReference type="NCBI Taxonomy" id="626940"/>
    <lineage>
        <taxon>Bacteria</taxon>
        <taxon>Bacillati</taxon>
        <taxon>Bacillota</taxon>
        <taxon>Negativicutes</taxon>
        <taxon>Acidaminococcales</taxon>
        <taxon>Acidaminococcaceae</taxon>
        <taxon>Phascolarctobacterium</taxon>
    </lineage>
</organism>
<protein>
    <submittedName>
        <fullName evidence="1">Uncharacterized protein</fullName>
    </submittedName>
</protein>
<comment type="caution">
    <text evidence="1">The sequence shown here is derived from an EMBL/GenBank/DDBJ whole genome shotgun (WGS) entry which is preliminary data.</text>
</comment>
<proteinExistence type="predicted"/>
<dbReference type="EMBL" id="MNTG01000035">
    <property type="protein sequence ID" value="OLA37005.1"/>
    <property type="molecule type" value="Genomic_DNA"/>
</dbReference>
<gene>
    <name evidence="1" type="ORF">BHW43_07935</name>
</gene>
<evidence type="ECO:0000313" key="1">
    <source>
        <dbReference type="EMBL" id="OLA37005.1"/>
    </source>
</evidence>